<feature type="compositionally biased region" description="Polar residues" evidence="2">
    <location>
        <begin position="237"/>
        <end position="256"/>
    </location>
</feature>
<feature type="coiled-coil region" evidence="1">
    <location>
        <begin position="31"/>
        <end position="72"/>
    </location>
</feature>
<keyword evidence="4" id="KW-1185">Reference proteome</keyword>
<evidence type="ECO:0000313" key="4">
    <source>
        <dbReference type="Proteomes" id="UP000822688"/>
    </source>
</evidence>
<accession>A0A8T0GKF8</accession>
<feature type="region of interest" description="Disordered" evidence="2">
    <location>
        <begin position="1"/>
        <end position="23"/>
    </location>
</feature>
<feature type="coiled-coil region" evidence="1">
    <location>
        <begin position="175"/>
        <end position="202"/>
    </location>
</feature>
<feature type="compositionally biased region" description="Low complexity" evidence="2">
    <location>
        <begin position="470"/>
        <end position="482"/>
    </location>
</feature>
<feature type="compositionally biased region" description="Basic residues" evidence="2">
    <location>
        <begin position="1"/>
        <end position="10"/>
    </location>
</feature>
<dbReference type="AlphaFoldDB" id="A0A8T0GKF8"/>
<dbReference type="Proteomes" id="UP000822688">
    <property type="component" value="Chromosome 10"/>
</dbReference>
<sequence length="603" mass="68653">MGKRPIRKASRVYSGNQVSKSVRQMTAMEDSEEADTEIQLRDNQIQQLKEKIKSMEDQIGQIDGQLGRLQSERSDLQAENSIVLRENRDLVEQLSSRDKEMVQQVEEMKKLKSLATRLVEQQNSKQHQIDVMAVEHCAEVNTLQEHLQHAFEANRSEEVALNTSIGHCSHSKHGKDTLLLQLQEAEERADLASSRAEELCAKLHCTTDERLDGSAEAASEMVKHLKKLTQHVRELESTISARDAQPSSSYSDGSTIRNRRENTSVSKRGCRGATPEFDQVYYTSPRGSVSGFLDNYPLSTIGSEHAQWIAWKWRWAASSARAELLARKLHGFNKKTAVESILDHKQQKVQELIQKLSCGNLTTCMEEDLNTMVVEHKLVPLILSAWRAFTRTSVLERRAISRSALLDKMLEALPWWIRKVRDRRQLERSFFQWLVLTLSAHRQPNSQQDMKNIPRSKVVIERASYESSGTPLKPSSSTKLSLVMGPSDENAVTTQRRPKRSTAANANLKRSIKENRNQMSSDSQTRALQALQTTLQQEVGELKKILCQEIQPLQRNSQIKGRLVTAPTASSFAKQRRPDGKKKWILKSPVPKNITKWKWKIPQ</sequence>
<evidence type="ECO:0000256" key="2">
    <source>
        <dbReference type="SAM" id="MobiDB-lite"/>
    </source>
</evidence>
<keyword evidence="1" id="KW-0175">Coiled coil</keyword>
<protein>
    <submittedName>
        <fullName evidence="3">Uncharacterized protein</fullName>
    </submittedName>
</protein>
<proteinExistence type="predicted"/>
<feature type="region of interest" description="Disordered" evidence="2">
    <location>
        <begin position="236"/>
        <end position="271"/>
    </location>
</feature>
<evidence type="ECO:0000313" key="3">
    <source>
        <dbReference type="EMBL" id="KAG0559480.1"/>
    </source>
</evidence>
<feature type="region of interest" description="Disordered" evidence="2">
    <location>
        <begin position="464"/>
        <end position="525"/>
    </location>
</feature>
<reference evidence="3" key="1">
    <citation type="submission" date="2020-06" db="EMBL/GenBank/DDBJ databases">
        <title>WGS assembly of Ceratodon purpureus strain R40.</title>
        <authorList>
            <person name="Carey S.B."/>
            <person name="Jenkins J."/>
            <person name="Shu S."/>
            <person name="Lovell J.T."/>
            <person name="Sreedasyam A."/>
            <person name="Maumus F."/>
            <person name="Tiley G.P."/>
            <person name="Fernandez-Pozo N."/>
            <person name="Barry K."/>
            <person name="Chen C."/>
            <person name="Wang M."/>
            <person name="Lipzen A."/>
            <person name="Daum C."/>
            <person name="Saski C.A."/>
            <person name="Payton A.C."/>
            <person name="Mcbreen J.C."/>
            <person name="Conrad R.E."/>
            <person name="Kollar L.M."/>
            <person name="Olsson S."/>
            <person name="Huttunen S."/>
            <person name="Landis J.B."/>
            <person name="Wickett N.J."/>
            <person name="Johnson M.G."/>
            <person name="Rensing S.A."/>
            <person name="Grimwood J."/>
            <person name="Schmutz J."/>
            <person name="Mcdaniel S.F."/>
        </authorList>
    </citation>
    <scope>NUCLEOTIDE SEQUENCE</scope>
    <source>
        <strain evidence="3">R40</strain>
    </source>
</reference>
<feature type="compositionally biased region" description="Polar residues" evidence="2">
    <location>
        <begin position="13"/>
        <end position="23"/>
    </location>
</feature>
<organism evidence="3 4">
    <name type="scientific">Ceratodon purpureus</name>
    <name type="common">Fire moss</name>
    <name type="synonym">Dicranum purpureum</name>
    <dbReference type="NCBI Taxonomy" id="3225"/>
    <lineage>
        <taxon>Eukaryota</taxon>
        <taxon>Viridiplantae</taxon>
        <taxon>Streptophyta</taxon>
        <taxon>Embryophyta</taxon>
        <taxon>Bryophyta</taxon>
        <taxon>Bryophytina</taxon>
        <taxon>Bryopsida</taxon>
        <taxon>Dicranidae</taxon>
        <taxon>Pseudoditrichales</taxon>
        <taxon>Ditrichaceae</taxon>
        <taxon>Ceratodon</taxon>
    </lineage>
</organism>
<dbReference type="EMBL" id="CM026431">
    <property type="protein sequence ID" value="KAG0559480.1"/>
    <property type="molecule type" value="Genomic_DNA"/>
</dbReference>
<evidence type="ECO:0000256" key="1">
    <source>
        <dbReference type="SAM" id="Coils"/>
    </source>
</evidence>
<comment type="caution">
    <text evidence="3">The sequence shown here is derived from an EMBL/GenBank/DDBJ whole genome shotgun (WGS) entry which is preliminary data.</text>
</comment>
<gene>
    <name evidence="3" type="ORF">KC19_10G108100</name>
</gene>
<name>A0A8T0GKF8_CERPU</name>